<sequence length="146" mass="16400">MDSAAGSPQVGTSTVTTASKAETITSQSSGSLSPPTFLHDLQSRIDIAVRESTHAETLHAYDIGVMATLESMKKYWAHRSNNLHISVSEKRIFRRETERLDMLLAEAREETQKSDKALEAKLRAVERLRRGLGEEIRCGFRRRNSK</sequence>
<proteinExistence type="predicted"/>
<evidence type="ECO:0000313" key="2">
    <source>
        <dbReference type="EMBL" id="KAK1764363.1"/>
    </source>
</evidence>
<comment type="caution">
    <text evidence="2">The sequence shown here is derived from an EMBL/GenBank/DDBJ whole genome shotgun (WGS) entry which is preliminary data.</text>
</comment>
<keyword evidence="3" id="KW-1185">Reference proteome</keyword>
<name>A0AAJ0BTS5_9PEZI</name>
<feature type="compositionally biased region" description="Polar residues" evidence="1">
    <location>
        <begin position="9"/>
        <end position="34"/>
    </location>
</feature>
<reference evidence="2" key="1">
    <citation type="submission" date="2023-06" db="EMBL/GenBank/DDBJ databases">
        <title>Genome-scale phylogeny and comparative genomics of the fungal order Sordariales.</title>
        <authorList>
            <consortium name="Lawrence Berkeley National Laboratory"/>
            <person name="Hensen N."/>
            <person name="Bonometti L."/>
            <person name="Westerberg I."/>
            <person name="Brannstrom I.O."/>
            <person name="Guillou S."/>
            <person name="Cros-Aarteil S."/>
            <person name="Calhoun S."/>
            <person name="Haridas S."/>
            <person name="Kuo A."/>
            <person name="Mondo S."/>
            <person name="Pangilinan J."/>
            <person name="Riley R."/>
            <person name="Labutti K."/>
            <person name="Andreopoulos B."/>
            <person name="Lipzen A."/>
            <person name="Chen C."/>
            <person name="Yanf M."/>
            <person name="Daum C."/>
            <person name="Ng V."/>
            <person name="Clum A."/>
            <person name="Steindorff A."/>
            <person name="Ohm R."/>
            <person name="Martin F."/>
            <person name="Silar P."/>
            <person name="Natvig D."/>
            <person name="Lalanne C."/>
            <person name="Gautier V."/>
            <person name="Ament-Velasquez S.L."/>
            <person name="Kruys A."/>
            <person name="Hutchinson M.I."/>
            <person name="Powell A.J."/>
            <person name="Barry K."/>
            <person name="Miller A.N."/>
            <person name="Grigoriev I.V."/>
            <person name="Debuchy R."/>
            <person name="Gladieux P."/>
            <person name="Thoren M.H."/>
            <person name="Johannesson H."/>
        </authorList>
    </citation>
    <scope>NUCLEOTIDE SEQUENCE</scope>
    <source>
        <strain evidence="2">8032-3</strain>
    </source>
</reference>
<dbReference type="Proteomes" id="UP001244011">
    <property type="component" value="Unassembled WGS sequence"/>
</dbReference>
<dbReference type="AlphaFoldDB" id="A0AAJ0BTS5"/>
<protein>
    <submittedName>
        <fullName evidence="2">Uncharacterized protein</fullName>
    </submittedName>
</protein>
<dbReference type="RefSeq" id="XP_060280576.1">
    <property type="nucleotide sequence ID" value="XM_060430157.1"/>
</dbReference>
<accession>A0AAJ0BTS5</accession>
<gene>
    <name evidence="2" type="ORF">QBC33DRAFT_561756</name>
</gene>
<evidence type="ECO:0000256" key="1">
    <source>
        <dbReference type="SAM" id="MobiDB-lite"/>
    </source>
</evidence>
<dbReference type="EMBL" id="MU839020">
    <property type="protein sequence ID" value="KAK1764363.1"/>
    <property type="molecule type" value="Genomic_DNA"/>
</dbReference>
<dbReference type="GeneID" id="85313344"/>
<organism evidence="2 3">
    <name type="scientific">Phialemonium atrogriseum</name>
    <dbReference type="NCBI Taxonomy" id="1093897"/>
    <lineage>
        <taxon>Eukaryota</taxon>
        <taxon>Fungi</taxon>
        <taxon>Dikarya</taxon>
        <taxon>Ascomycota</taxon>
        <taxon>Pezizomycotina</taxon>
        <taxon>Sordariomycetes</taxon>
        <taxon>Sordariomycetidae</taxon>
        <taxon>Cephalothecales</taxon>
        <taxon>Cephalothecaceae</taxon>
        <taxon>Phialemonium</taxon>
    </lineage>
</organism>
<feature type="region of interest" description="Disordered" evidence="1">
    <location>
        <begin position="1"/>
        <end position="35"/>
    </location>
</feature>
<evidence type="ECO:0000313" key="3">
    <source>
        <dbReference type="Proteomes" id="UP001244011"/>
    </source>
</evidence>